<dbReference type="AlphaFoldDB" id="A0AAR5P3Z4"/>
<keyword evidence="2 4" id="KW-0328">Glycosyltransferase</keyword>
<keyword evidence="3 4" id="KW-0808">Transferase</keyword>
<protein>
    <recommendedName>
        <fullName evidence="5">UDP-glucuronosyltransferase</fullName>
        <ecNumber evidence="5">2.4.1.17</ecNumber>
    </recommendedName>
</protein>
<keyword evidence="5" id="KW-0472">Membrane</keyword>
<dbReference type="InterPro" id="IPR050271">
    <property type="entry name" value="UDP-glycosyltransferase"/>
</dbReference>
<dbReference type="Pfam" id="PF00201">
    <property type="entry name" value="UDPGT"/>
    <property type="match status" value="1"/>
</dbReference>
<reference evidence="7" key="1">
    <citation type="journal article" date="2013" name="Genome Biol.">
        <title>Draft genome of the mountain pine beetle, Dendroctonus ponderosae Hopkins, a major forest pest.</title>
        <authorList>
            <person name="Keeling C.I."/>
            <person name="Yuen M.M."/>
            <person name="Liao N.Y."/>
            <person name="Docking T.R."/>
            <person name="Chan S.K."/>
            <person name="Taylor G.A."/>
            <person name="Palmquist D.L."/>
            <person name="Jackman S.D."/>
            <person name="Nguyen A."/>
            <person name="Li M."/>
            <person name="Henderson H."/>
            <person name="Janes J.K."/>
            <person name="Zhao Y."/>
            <person name="Pandoh P."/>
            <person name="Moore R."/>
            <person name="Sperling F.A."/>
            <person name="Huber D.P."/>
            <person name="Birol I."/>
            <person name="Jones S.J."/>
            <person name="Bohlmann J."/>
        </authorList>
    </citation>
    <scope>NUCLEOTIDE SEQUENCE</scope>
</reference>
<dbReference type="GeneID" id="109534167"/>
<dbReference type="PROSITE" id="PS00375">
    <property type="entry name" value="UDPGT"/>
    <property type="match status" value="1"/>
</dbReference>
<proteinExistence type="inferred from homology"/>
<evidence type="ECO:0000256" key="1">
    <source>
        <dbReference type="ARBA" id="ARBA00009995"/>
    </source>
</evidence>
<dbReference type="PANTHER" id="PTHR48043:SF114">
    <property type="entry name" value="IP04436P-RELATED"/>
    <property type="match status" value="1"/>
</dbReference>
<evidence type="ECO:0000256" key="2">
    <source>
        <dbReference type="ARBA" id="ARBA00022676"/>
    </source>
</evidence>
<dbReference type="Gene3D" id="3.40.50.2000">
    <property type="entry name" value="Glycogen Phosphorylase B"/>
    <property type="match status" value="2"/>
</dbReference>
<comment type="similarity">
    <text evidence="1 4">Belongs to the UDP-glycosyltransferase family.</text>
</comment>
<keyword evidence="5" id="KW-1133">Transmembrane helix</keyword>
<dbReference type="InterPro" id="IPR002213">
    <property type="entry name" value="UDP_glucos_trans"/>
</dbReference>
<feature type="chain" id="PRO_5043093272" description="UDP-glucuronosyltransferase" evidence="5">
    <location>
        <begin position="23"/>
        <end position="515"/>
    </location>
</feature>
<evidence type="ECO:0000313" key="7">
    <source>
        <dbReference type="Proteomes" id="UP000019118"/>
    </source>
</evidence>
<comment type="subcellular location">
    <subcellularLocation>
        <location evidence="5">Membrane</location>
        <topology evidence="5">Single-pass membrane protein</topology>
    </subcellularLocation>
</comment>
<feature type="signal peptide" evidence="5">
    <location>
        <begin position="1"/>
        <end position="22"/>
    </location>
</feature>
<organism evidence="6 7">
    <name type="scientific">Dendroctonus ponderosae</name>
    <name type="common">Mountain pine beetle</name>
    <dbReference type="NCBI Taxonomy" id="77166"/>
    <lineage>
        <taxon>Eukaryota</taxon>
        <taxon>Metazoa</taxon>
        <taxon>Ecdysozoa</taxon>
        <taxon>Arthropoda</taxon>
        <taxon>Hexapoda</taxon>
        <taxon>Insecta</taxon>
        <taxon>Pterygota</taxon>
        <taxon>Neoptera</taxon>
        <taxon>Endopterygota</taxon>
        <taxon>Coleoptera</taxon>
        <taxon>Polyphaga</taxon>
        <taxon>Cucujiformia</taxon>
        <taxon>Curculionidae</taxon>
        <taxon>Scolytinae</taxon>
        <taxon>Dendroctonus</taxon>
    </lineage>
</organism>
<comment type="catalytic activity">
    <reaction evidence="5">
        <text>glucuronate acceptor + UDP-alpha-D-glucuronate = acceptor beta-D-glucuronoside + UDP + H(+)</text>
        <dbReference type="Rhea" id="RHEA:21032"/>
        <dbReference type="ChEBI" id="CHEBI:15378"/>
        <dbReference type="ChEBI" id="CHEBI:58052"/>
        <dbReference type="ChEBI" id="CHEBI:58223"/>
        <dbReference type="ChEBI" id="CHEBI:132367"/>
        <dbReference type="ChEBI" id="CHEBI:132368"/>
        <dbReference type="EC" id="2.4.1.17"/>
    </reaction>
</comment>
<dbReference type="GO" id="GO:0015020">
    <property type="term" value="F:glucuronosyltransferase activity"/>
    <property type="evidence" value="ECO:0007669"/>
    <property type="project" value="UniProtKB-EC"/>
</dbReference>
<keyword evidence="5" id="KW-0732">Signal</keyword>
<dbReference type="EC" id="2.4.1.17" evidence="5"/>
<dbReference type="KEGG" id="dpa:109534167"/>
<evidence type="ECO:0000256" key="4">
    <source>
        <dbReference type="RuleBase" id="RU003718"/>
    </source>
</evidence>
<name>A0AAR5P3Z4_DENPD</name>
<dbReference type="FunFam" id="3.40.50.2000:FF:000050">
    <property type="entry name" value="UDP-glucuronosyltransferase"/>
    <property type="match status" value="1"/>
</dbReference>
<dbReference type="CDD" id="cd03784">
    <property type="entry name" value="GT1_Gtf-like"/>
    <property type="match status" value="1"/>
</dbReference>
<dbReference type="RefSeq" id="XP_019755301.1">
    <property type="nucleotide sequence ID" value="XM_019899742.2"/>
</dbReference>
<dbReference type="EnsemblMetazoa" id="XM_019899742.1">
    <property type="protein sequence ID" value="XP_019755301.1"/>
    <property type="gene ID" value="LOC109534167"/>
</dbReference>
<keyword evidence="5" id="KW-0812">Transmembrane</keyword>
<dbReference type="SUPFAM" id="SSF53756">
    <property type="entry name" value="UDP-Glycosyltransferase/glycogen phosphorylase"/>
    <property type="match status" value="1"/>
</dbReference>
<dbReference type="Proteomes" id="UP000019118">
    <property type="component" value="Unassembled WGS sequence"/>
</dbReference>
<feature type="transmembrane region" description="Helical" evidence="5">
    <location>
        <begin position="470"/>
        <end position="493"/>
    </location>
</feature>
<evidence type="ECO:0000313" key="6">
    <source>
        <dbReference type="EnsemblMetazoa" id="XP_019755301.1"/>
    </source>
</evidence>
<accession>A0AAR5P3Z4</accession>
<sequence length="515" mass="59427">MNLKNFVCLLLVLDLTVNKIVCYNILVVFGHPGKSHYDVFEDMFRALAERGHKLTILSHVNSPHHENIRHILFRDSEPLLHDVSITESRGKGFTYMVDQLNMLSRFGSRNCKRDLQSPQFQSFLKEEHEYDLIIGEMFNTVCYDGLATKYNVPFIGISSCFYMPWHSGFFGIPFNTAYMPNVLLDMKAPLTFLARVQNTVTHLFSLLWFKLYLFEEGQEMSKRYIGYEPADPYKASLLLVNIHHTLNGVTALPPNVIEVGGIHVVNKKPKKLPQDIENWINNSEHGVIYFSLGSMIKGHTFPEEQRKAFIRAFAKLPQRILWKWENETMLDKPDNVMISKWMPQFDILSHSNVKVFISHGGMLGTIEAIFNGKPIIIIPHFGDQAHNARNLERKEVGIFLDMHDATEGAISAALQKALNSKILEKVKSVSEQFRDRPMSPMDSAIYWVEYVAKHRETLHMRSEAIDVPFYQYYLIDVATFLFGIIASFLFTLYKIAKLILRVITRFSKNAKQKRL</sequence>
<reference evidence="6" key="2">
    <citation type="submission" date="2024-08" db="UniProtKB">
        <authorList>
            <consortium name="EnsemblMetazoa"/>
        </authorList>
    </citation>
    <scope>IDENTIFICATION</scope>
</reference>
<dbReference type="PANTHER" id="PTHR48043">
    <property type="entry name" value="EG:EG0003.4 PROTEIN-RELATED"/>
    <property type="match status" value="1"/>
</dbReference>
<dbReference type="InterPro" id="IPR035595">
    <property type="entry name" value="UDP_glycos_trans_CS"/>
</dbReference>
<dbReference type="GO" id="GO:0016020">
    <property type="term" value="C:membrane"/>
    <property type="evidence" value="ECO:0007669"/>
    <property type="project" value="UniProtKB-SubCell"/>
</dbReference>
<evidence type="ECO:0000256" key="5">
    <source>
        <dbReference type="RuleBase" id="RU362059"/>
    </source>
</evidence>
<evidence type="ECO:0000256" key="3">
    <source>
        <dbReference type="ARBA" id="ARBA00022679"/>
    </source>
</evidence>
<keyword evidence="7" id="KW-1185">Reference proteome</keyword>